<name>A0AAE0NU77_9PEZI</name>
<reference evidence="1" key="2">
    <citation type="submission" date="2023-06" db="EMBL/GenBank/DDBJ databases">
        <authorList>
            <consortium name="Lawrence Berkeley National Laboratory"/>
            <person name="Haridas S."/>
            <person name="Hensen N."/>
            <person name="Bonometti L."/>
            <person name="Westerberg I."/>
            <person name="Brannstrom I.O."/>
            <person name="Guillou S."/>
            <person name="Cros-Aarteil S."/>
            <person name="Calhoun S."/>
            <person name="Kuo A."/>
            <person name="Mondo S."/>
            <person name="Pangilinan J."/>
            <person name="Riley R."/>
            <person name="LaButti K."/>
            <person name="Andreopoulos B."/>
            <person name="Lipzen A."/>
            <person name="Chen C."/>
            <person name="Yanf M."/>
            <person name="Daum C."/>
            <person name="Ng V."/>
            <person name="Clum A."/>
            <person name="Steindorff A."/>
            <person name="Ohm R."/>
            <person name="Martin F."/>
            <person name="Silar P."/>
            <person name="Natvig D."/>
            <person name="Lalanne C."/>
            <person name="Gautier V."/>
            <person name="Ament-velasquez S.L."/>
            <person name="Kruys A."/>
            <person name="Hutchinson M.I."/>
            <person name="Powell A.J."/>
            <person name="Barry K."/>
            <person name="Miller A.N."/>
            <person name="Grigoriev I.V."/>
            <person name="Debuchy R."/>
            <person name="Gladieux P."/>
            <person name="Thoren M.H."/>
            <person name="Johannesson H."/>
        </authorList>
    </citation>
    <scope>NUCLEOTIDE SEQUENCE</scope>
    <source>
        <strain evidence="1">CBS 232.78</strain>
    </source>
</reference>
<comment type="caution">
    <text evidence="1">The sequence shown here is derived from an EMBL/GenBank/DDBJ whole genome shotgun (WGS) entry which is preliminary data.</text>
</comment>
<reference evidence="1" key="1">
    <citation type="journal article" date="2023" name="Mol. Phylogenet. Evol.">
        <title>Genome-scale phylogeny and comparative genomics of the fungal order Sordariales.</title>
        <authorList>
            <person name="Hensen N."/>
            <person name="Bonometti L."/>
            <person name="Westerberg I."/>
            <person name="Brannstrom I.O."/>
            <person name="Guillou S."/>
            <person name="Cros-Aarteil S."/>
            <person name="Calhoun S."/>
            <person name="Haridas S."/>
            <person name="Kuo A."/>
            <person name="Mondo S."/>
            <person name="Pangilinan J."/>
            <person name="Riley R."/>
            <person name="LaButti K."/>
            <person name="Andreopoulos B."/>
            <person name="Lipzen A."/>
            <person name="Chen C."/>
            <person name="Yan M."/>
            <person name="Daum C."/>
            <person name="Ng V."/>
            <person name="Clum A."/>
            <person name="Steindorff A."/>
            <person name="Ohm R.A."/>
            <person name="Martin F."/>
            <person name="Silar P."/>
            <person name="Natvig D.O."/>
            <person name="Lalanne C."/>
            <person name="Gautier V."/>
            <person name="Ament-Velasquez S.L."/>
            <person name="Kruys A."/>
            <person name="Hutchinson M.I."/>
            <person name="Powell A.J."/>
            <person name="Barry K."/>
            <person name="Miller A.N."/>
            <person name="Grigoriev I.V."/>
            <person name="Debuchy R."/>
            <person name="Gladieux P."/>
            <person name="Hiltunen Thoren M."/>
            <person name="Johannesson H."/>
        </authorList>
    </citation>
    <scope>NUCLEOTIDE SEQUENCE</scope>
    <source>
        <strain evidence="1">CBS 232.78</strain>
    </source>
</reference>
<gene>
    <name evidence="1" type="ORF">B0H63DRAFT_164513</name>
</gene>
<dbReference type="Proteomes" id="UP001285441">
    <property type="component" value="Unassembled WGS sequence"/>
</dbReference>
<evidence type="ECO:0000313" key="1">
    <source>
        <dbReference type="EMBL" id="KAK3387739.1"/>
    </source>
</evidence>
<accession>A0AAE0NU77</accession>
<keyword evidence="2" id="KW-1185">Reference proteome</keyword>
<protein>
    <submittedName>
        <fullName evidence="1">Uncharacterized protein</fullName>
    </submittedName>
</protein>
<dbReference type="EMBL" id="JAULSW010000003">
    <property type="protein sequence ID" value="KAK3387739.1"/>
    <property type="molecule type" value="Genomic_DNA"/>
</dbReference>
<sequence>MNPFCKANKYIPDHVHIMDISDADLAKLKAGFNENETAMASWDLSISDADFKKLKVGFLSQQMEDKWNIITADLGRSGKKSVHISRSWTGIEHYVIVIKPGDGHSGAKIKGIIWKAEQGDRISEEQAKKMAIYLCRALLEGDFESALDFGP</sequence>
<dbReference type="AlphaFoldDB" id="A0AAE0NU77"/>
<evidence type="ECO:0000313" key="2">
    <source>
        <dbReference type="Proteomes" id="UP001285441"/>
    </source>
</evidence>
<organism evidence="1 2">
    <name type="scientific">Podospora didyma</name>
    <dbReference type="NCBI Taxonomy" id="330526"/>
    <lineage>
        <taxon>Eukaryota</taxon>
        <taxon>Fungi</taxon>
        <taxon>Dikarya</taxon>
        <taxon>Ascomycota</taxon>
        <taxon>Pezizomycotina</taxon>
        <taxon>Sordariomycetes</taxon>
        <taxon>Sordariomycetidae</taxon>
        <taxon>Sordariales</taxon>
        <taxon>Podosporaceae</taxon>
        <taxon>Podospora</taxon>
    </lineage>
</organism>
<proteinExistence type="predicted"/>